<gene>
    <name evidence="2" type="ORF">EJB05_55229</name>
</gene>
<keyword evidence="3" id="KW-1185">Reference proteome</keyword>
<evidence type="ECO:0000313" key="3">
    <source>
        <dbReference type="Proteomes" id="UP000324897"/>
    </source>
</evidence>
<dbReference type="EMBL" id="RWGY01000722">
    <property type="protein sequence ID" value="TVT99409.1"/>
    <property type="molecule type" value="Genomic_DNA"/>
</dbReference>
<reference evidence="2 3" key="1">
    <citation type="journal article" date="2019" name="Sci. Rep.">
        <title>A high-quality genome of Eragrostis curvula grass provides insights into Poaceae evolution and supports new strategies to enhance forage quality.</title>
        <authorList>
            <person name="Carballo J."/>
            <person name="Santos B.A.C.M."/>
            <person name="Zappacosta D."/>
            <person name="Garbus I."/>
            <person name="Selva J.P."/>
            <person name="Gallo C.A."/>
            <person name="Diaz A."/>
            <person name="Albertini E."/>
            <person name="Caccamo M."/>
            <person name="Echenique V."/>
        </authorList>
    </citation>
    <scope>NUCLEOTIDE SEQUENCE [LARGE SCALE GENOMIC DNA]</scope>
    <source>
        <strain evidence="3">cv. Victoria</strain>
        <tissue evidence="2">Leaf</tissue>
    </source>
</reference>
<protein>
    <submittedName>
        <fullName evidence="2">Uncharacterized protein</fullName>
    </submittedName>
</protein>
<dbReference type="AlphaFoldDB" id="A0A5J9SK87"/>
<accession>A0A5J9SK87</accession>
<dbReference type="Proteomes" id="UP000324897">
    <property type="component" value="Unassembled WGS sequence"/>
</dbReference>
<dbReference type="PANTHER" id="PTHR35166">
    <property type="entry name" value="OS05G0193700 PROTEIN-RELATED"/>
    <property type="match status" value="1"/>
</dbReference>
<feature type="region of interest" description="Disordered" evidence="1">
    <location>
        <begin position="11"/>
        <end position="62"/>
    </location>
</feature>
<sequence>MRQCECVEAAAKRKAKETPVADSDLAPAKDGKLKSTVSAAAEKERTGGSGSEEKAAAGGGAVDGEVASHTLKPMSAIEYLVAHKRLPQCDIDFILMEKRTRKPFAETSEFEHLTADDSTTPEDLAAAAALHEAQQERSVRFQEFVAREFVAHGEVAVDDEYIVRRVETEAFSEQLWEKAFAGMDLSGFADTSDDEDDEFSFVPAVTREEVKQRFGL</sequence>
<name>A0A5J9SK87_9POAL</name>
<evidence type="ECO:0000256" key="1">
    <source>
        <dbReference type="SAM" id="MobiDB-lite"/>
    </source>
</evidence>
<feature type="non-terminal residue" evidence="2">
    <location>
        <position position="1"/>
    </location>
</feature>
<dbReference type="Gramene" id="TVT99409">
    <property type="protein sequence ID" value="TVT99409"/>
    <property type="gene ID" value="EJB05_55229"/>
</dbReference>
<comment type="caution">
    <text evidence="2">The sequence shown here is derived from an EMBL/GenBank/DDBJ whole genome shotgun (WGS) entry which is preliminary data.</text>
</comment>
<evidence type="ECO:0000313" key="2">
    <source>
        <dbReference type="EMBL" id="TVT99409.1"/>
    </source>
</evidence>
<dbReference type="PANTHER" id="PTHR35166:SF20">
    <property type="entry name" value="EXPRESSED PROTEIN"/>
    <property type="match status" value="1"/>
</dbReference>
<organism evidence="2 3">
    <name type="scientific">Eragrostis curvula</name>
    <name type="common">weeping love grass</name>
    <dbReference type="NCBI Taxonomy" id="38414"/>
    <lineage>
        <taxon>Eukaryota</taxon>
        <taxon>Viridiplantae</taxon>
        <taxon>Streptophyta</taxon>
        <taxon>Embryophyta</taxon>
        <taxon>Tracheophyta</taxon>
        <taxon>Spermatophyta</taxon>
        <taxon>Magnoliopsida</taxon>
        <taxon>Liliopsida</taxon>
        <taxon>Poales</taxon>
        <taxon>Poaceae</taxon>
        <taxon>PACMAD clade</taxon>
        <taxon>Chloridoideae</taxon>
        <taxon>Eragrostideae</taxon>
        <taxon>Eragrostidinae</taxon>
        <taxon>Eragrostis</taxon>
    </lineage>
</organism>
<feature type="compositionally biased region" description="Basic and acidic residues" evidence="1">
    <location>
        <begin position="41"/>
        <end position="55"/>
    </location>
</feature>
<proteinExistence type="predicted"/>